<dbReference type="AlphaFoldDB" id="X1L652"/>
<proteinExistence type="predicted"/>
<name>X1L652_9ZZZZ</name>
<comment type="caution">
    <text evidence="1">The sequence shown here is derived from an EMBL/GenBank/DDBJ whole genome shotgun (WGS) entry which is preliminary data.</text>
</comment>
<dbReference type="EMBL" id="BARV01009311">
    <property type="protein sequence ID" value="GAI14832.1"/>
    <property type="molecule type" value="Genomic_DNA"/>
</dbReference>
<gene>
    <name evidence="1" type="ORF">S06H3_18412</name>
</gene>
<organism evidence="1">
    <name type="scientific">marine sediment metagenome</name>
    <dbReference type="NCBI Taxonomy" id="412755"/>
    <lineage>
        <taxon>unclassified sequences</taxon>
        <taxon>metagenomes</taxon>
        <taxon>ecological metagenomes</taxon>
    </lineage>
</organism>
<accession>X1L652</accession>
<evidence type="ECO:0000313" key="1">
    <source>
        <dbReference type="EMBL" id="GAI14832.1"/>
    </source>
</evidence>
<reference evidence="1" key="1">
    <citation type="journal article" date="2014" name="Front. Microbiol.">
        <title>High frequency of phylogenetically diverse reductive dehalogenase-homologous genes in deep subseafloor sedimentary metagenomes.</title>
        <authorList>
            <person name="Kawai M."/>
            <person name="Futagami T."/>
            <person name="Toyoda A."/>
            <person name="Takaki Y."/>
            <person name="Nishi S."/>
            <person name="Hori S."/>
            <person name="Arai W."/>
            <person name="Tsubouchi T."/>
            <person name="Morono Y."/>
            <person name="Uchiyama I."/>
            <person name="Ito T."/>
            <person name="Fujiyama A."/>
            <person name="Inagaki F."/>
            <person name="Takami H."/>
        </authorList>
    </citation>
    <scope>NUCLEOTIDE SEQUENCE</scope>
    <source>
        <strain evidence="1">Expedition CK06-06</strain>
    </source>
</reference>
<protein>
    <submittedName>
        <fullName evidence="1">Uncharacterized protein</fullName>
    </submittedName>
</protein>
<sequence length="69" mass="7844">MEKNFTVLKIDETTRIGELDKIEHYYRHTIKTKGGVILTVDISEKNFTAEKAAPILEKKAIEADKILAL</sequence>